<organism evidence="3 4">
    <name type="scientific">Gracilariopsis chorda</name>
    <dbReference type="NCBI Taxonomy" id="448386"/>
    <lineage>
        <taxon>Eukaryota</taxon>
        <taxon>Rhodophyta</taxon>
        <taxon>Florideophyceae</taxon>
        <taxon>Rhodymeniophycidae</taxon>
        <taxon>Gracilariales</taxon>
        <taxon>Gracilariaceae</taxon>
        <taxon>Gracilariopsis</taxon>
    </lineage>
</organism>
<sequence length="936" mass="106715">MPISVFAVYLSPRATDDDFRECMHNILNLGSARTVIMGDLNAWSPKWSGRKKHNRIGRLLERWANIHNFTIHAPQTSTLTATNKASIVDLILSRNCMGTATKTRAGTWTDQSDHHLVTTHITPLQTRGTGWKVALTRLRDTGTRQQAQGYYKDRLPIAIENLKAATTPALLEQAVEDLTQITLNPFLIRSKQRPGRFRAGWTTELDKLSRARRRLLRDRHKHLVGARKQALEAELRQIDSTIKRTFRKNRRKLMKDRLQAISKLPPHEATTEILKLQRTMHREGNFTTEPMEITPAAFTAHMATKQTHNSHLGIPAFTTAQDLVDDIQLAIHKSRLNKAQGPDGVQNEMLKLDPHRFAQTLCLAWRKVGELQYLPSTFKEGWLTPVYKKGDRTDPKSYRPVALLNVFRKIVSAALATRLERAFDHSHHQWGYRTATNTEEAIMHAHRRITGEANHVAVLDLTGAFDNAHRDTIVKELEGRVDPNLKNMLQTLLANTRSRTKGTPPDTRGTTLTVGVPQGDPASPYLYNVFMEMFLRLFPDQARIDTDGPASCYCDDVILFDKTAEALQCRLDTATRWAGTHHMKWNTRKSVVLSDSTKGLKLTRVPLQQVQEARYLGVTITREGVTNEGQYARIDSARARLGQIIRWCNTLHTPSMDIRRRLIRTAILQLADYGAHLVKATPTWTLKRLEKAVSKWTLGTHTHRQPERMMALAGIPPHCTRQATLMDSFCRRKIRIARQKALEEEEEMRKEGTPRRQTEEHVLLATARWNNVRLHPTLRTCLEANPICPQRAADDPSYFTLRRQARCKQWEREVNTGMRRTIPFTSNGSLHIWGRAASDATRRIFTLWYLNSIPVSKLTGLSMEWESLNRLAMQEIWNKDERKTAASLALTVSNALRAPPTPTSRGRAPTRNAQPHPPAAPRSNRRRTQPTPPLER</sequence>
<dbReference type="GO" id="GO:0003824">
    <property type="term" value="F:catalytic activity"/>
    <property type="evidence" value="ECO:0007669"/>
    <property type="project" value="InterPro"/>
</dbReference>
<dbReference type="EMBL" id="NBIV01000007">
    <property type="protein sequence ID" value="PXF49163.1"/>
    <property type="molecule type" value="Genomic_DNA"/>
</dbReference>
<evidence type="ECO:0000259" key="2">
    <source>
        <dbReference type="PROSITE" id="PS50878"/>
    </source>
</evidence>
<dbReference type="Pfam" id="PF00078">
    <property type="entry name" value="RVT_1"/>
    <property type="match status" value="1"/>
</dbReference>
<gene>
    <name evidence="3" type="ORF">BWQ96_00952</name>
</gene>
<dbReference type="SUPFAM" id="SSF56672">
    <property type="entry name" value="DNA/RNA polymerases"/>
    <property type="match status" value="1"/>
</dbReference>
<dbReference type="CDD" id="cd01650">
    <property type="entry name" value="RT_nLTR_like"/>
    <property type="match status" value="1"/>
</dbReference>
<accession>A0A2V3J4C7</accession>
<dbReference type="SUPFAM" id="SSF56219">
    <property type="entry name" value="DNase I-like"/>
    <property type="match status" value="1"/>
</dbReference>
<dbReference type="AlphaFoldDB" id="A0A2V3J4C7"/>
<keyword evidence="4" id="KW-1185">Reference proteome</keyword>
<comment type="caution">
    <text evidence="3">The sequence shown here is derived from an EMBL/GenBank/DDBJ whole genome shotgun (WGS) entry which is preliminary data.</text>
</comment>
<protein>
    <submittedName>
        <fullName evidence="3">LINE-1 retrotransposable element ORF2 protein</fullName>
    </submittedName>
</protein>
<dbReference type="InterPro" id="IPR000477">
    <property type="entry name" value="RT_dom"/>
</dbReference>
<dbReference type="InterPro" id="IPR043128">
    <property type="entry name" value="Rev_trsase/Diguanyl_cyclase"/>
</dbReference>
<evidence type="ECO:0000313" key="4">
    <source>
        <dbReference type="Proteomes" id="UP000247409"/>
    </source>
</evidence>
<evidence type="ECO:0000256" key="1">
    <source>
        <dbReference type="SAM" id="MobiDB-lite"/>
    </source>
</evidence>
<proteinExistence type="predicted"/>
<dbReference type="Proteomes" id="UP000247409">
    <property type="component" value="Unassembled WGS sequence"/>
</dbReference>
<dbReference type="InterPro" id="IPR036691">
    <property type="entry name" value="Endo/exonu/phosph_ase_sf"/>
</dbReference>
<dbReference type="Gene3D" id="3.60.10.10">
    <property type="entry name" value="Endonuclease/exonuclease/phosphatase"/>
    <property type="match status" value="1"/>
</dbReference>
<dbReference type="PROSITE" id="PS50878">
    <property type="entry name" value="RT_POL"/>
    <property type="match status" value="1"/>
</dbReference>
<dbReference type="InterPro" id="IPR043502">
    <property type="entry name" value="DNA/RNA_pol_sf"/>
</dbReference>
<dbReference type="Gene3D" id="3.30.70.270">
    <property type="match status" value="1"/>
</dbReference>
<dbReference type="STRING" id="448386.A0A2V3J4C7"/>
<evidence type="ECO:0000313" key="3">
    <source>
        <dbReference type="EMBL" id="PXF49163.1"/>
    </source>
</evidence>
<dbReference type="PANTHER" id="PTHR19446">
    <property type="entry name" value="REVERSE TRANSCRIPTASES"/>
    <property type="match status" value="1"/>
</dbReference>
<dbReference type="InterPro" id="IPR005135">
    <property type="entry name" value="Endo/exonuclease/phosphatase"/>
</dbReference>
<feature type="domain" description="Reverse transcriptase" evidence="2">
    <location>
        <begin position="367"/>
        <end position="620"/>
    </location>
</feature>
<name>A0A2V3J4C7_9FLOR</name>
<dbReference type="OrthoDB" id="411871at2759"/>
<dbReference type="Pfam" id="PF14529">
    <property type="entry name" value="Exo_endo_phos_2"/>
    <property type="match status" value="1"/>
</dbReference>
<reference evidence="3 4" key="1">
    <citation type="journal article" date="2018" name="Mol. Biol. Evol.">
        <title>Analysis of the draft genome of the red seaweed Gracilariopsis chorda provides insights into genome size evolution in Rhodophyta.</title>
        <authorList>
            <person name="Lee J."/>
            <person name="Yang E.C."/>
            <person name="Graf L."/>
            <person name="Yang J.H."/>
            <person name="Qiu H."/>
            <person name="Zel Zion U."/>
            <person name="Chan C.X."/>
            <person name="Stephens T.G."/>
            <person name="Weber A.P.M."/>
            <person name="Boo G.H."/>
            <person name="Boo S.M."/>
            <person name="Kim K.M."/>
            <person name="Shin Y."/>
            <person name="Jung M."/>
            <person name="Lee S.J."/>
            <person name="Yim H.S."/>
            <person name="Lee J.H."/>
            <person name="Bhattacharya D."/>
            <person name="Yoon H.S."/>
        </authorList>
    </citation>
    <scope>NUCLEOTIDE SEQUENCE [LARGE SCALE GENOMIC DNA]</scope>
    <source>
        <strain evidence="3 4">SKKU-2015</strain>
        <tissue evidence="3">Whole body</tissue>
    </source>
</reference>
<feature type="region of interest" description="Disordered" evidence="1">
    <location>
        <begin position="891"/>
        <end position="936"/>
    </location>
</feature>